<dbReference type="PROSITE" id="PS50181">
    <property type="entry name" value="FBOX"/>
    <property type="match status" value="1"/>
</dbReference>
<dbReference type="PANTHER" id="PTHR38926:SF80">
    <property type="entry name" value="F-BOX DOMAIN, LEUCINE-RICH REPEAT DOMAIN SUPERFAMILY"/>
    <property type="match status" value="1"/>
</dbReference>
<protein>
    <submittedName>
        <fullName evidence="2">F-box domain, cyclin-like protein</fullName>
    </submittedName>
</protein>
<name>A0A103Y380_CYNCS</name>
<accession>A0A103Y380</accession>
<sequence>MMPSTSKSYCRKPKKVEFIPEPKQPWQVEQPRRNWLDLPSDVMSNILSRLDVLDILENAQKVCTTWRKICNDPSMWRVICMDNRYKWYMHKDVAMYKHAVDRSQGQLIDITIPSFGDEILQYVADRYGNLLELFICDYN</sequence>
<dbReference type="OMA" id="WDEMELA"/>
<evidence type="ECO:0000259" key="1">
    <source>
        <dbReference type="PROSITE" id="PS50181"/>
    </source>
</evidence>
<dbReference type="Proteomes" id="UP000243975">
    <property type="component" value="Unassembled WGS sequence"/>
</dbReference>
<dbReference type="CDD" id="cd22164">
    <property type="entry name" value="F-box_AtSKIP19-like"/>
    <property type="match status" value="1"/>
</dbReference>
<gene>
    <name evidence="2" type="ORF">Ccrd_020035</name>
</gene>
<dbReference type="EMBL" id="LEKV01002772">
    <property type="protein sequence ID" value="KVI01686.1"/>
    <property type="molecule type" value="Genomic_DNA"/>
</dbReference>
<comment type="caution">
    <text evidence="2">The sequence shown here is derived from an EMBL/GenBank/DDBJ whole genome shotgun (WGS) entry which is preliminary data.</text>
</comment>
<keyword evidence="3" id="KW-1185">Reference proteome</keyword>
<dbReference type="STRING" id="59895.A0A103Y380"/>
<dbReference type="Gramene" id="KVI01686">
    <property type="protein sequence ID" value="KVI01686"/>
    <property type="gene ID" value="Ccrd_020035"/>
</dbReference>
<dbReference type="SMART" id="SM00256">
    <property type="entry name" value="FBOX"/>
    <property type="match status" value="1"/>
</dbReference>
<dbReference type="AlphaFoldDB" id="A0A103Y380"/>
<dbReference type="Pfam" id="PF12937">
    <property type="entry name" value="F-box-like"/>
    <property type="match status" value="1"/>
</dbReference>
<reference evidence="2 3" key="1">
    <citation type="journal article" date="2016" name="Sci. Rep.">
        <title>The genome sequence of the outbreeding globe artichoke constructed de novo incorporating a phase-aware low-pass sequencing strategy of F1 progeny.</title>
        <authorList>
            <person name="Scaglione D."/>
            <person name="Reyes-Chin-Wo S."/>
            <person name="Acquadro A."/>
            <person name="Froenicke L."/>
            <person name="Portis E."/>
            <person name="Beitel C."/>
            <person name="Tirone M."/>
            <person name="Mauro R."/>
            <person name="Lo Monaco A."/>
            <person name="Mauromicale G."/>
            <person name="Faccioli P."/>
            <person name="Cattivelli L."/>
            <person name="Rieseberg L."/>
            <person name="Michelmore R."/>
            <person name="Lanteri S."/>
        </authorList>
    </citation>
    <scope>NUCLEOTIDE SEQUENCE [LARGE SCALE GENOMIC DNA]</scope>
    <source>
        <strain evidence="2">2C</strain>
    </source>
</reference>
<dbReference type="PANTHER" id="PTHR38926">
    <property type="entry name" value="F-BOX DOMAIN CONTAINING PROTEIN, EXPRESSED"/>
    <property type="match status" value="1"/>
</dbReference>
<proteinExistence type="predicted"/>
<dbReference type="SUPFAM" id="SSF81383">
    <property type="entry name" value="F-box domain"/>
    <property type="match status" value="1"/>
</dbReference>
<organism evidence="2 3">
    <name type="scientific">Cynara cardunculus var. scolymus</name>
    <name type="common">Globe artichoke</name>
    <name type="synonym">Cynara scolymus</name>
    <dbReference type="NCBI Taxonomy" id="59895"/>
    <lineage>
        <taxon>Eukaryota</taxon>
        <taxon>Viridiplantae</taxon>
        <taxon>Streptophyta</taxon>
        <taxon>Embryophyta</taxon>
        <taxon>Tracheophyta</taxon>
        <taxon>Spermatophyta</taxon>
        <taxon>Magnoliopsida</taxon>
        <taxon>eudicotyledons</taxon>
        <taxon>Gunneridae</taxon>
        <taxon>Pentapetalae</taxon>
        <taxon>asterids</taxon>
        <taxon>campanulids</taxon>
        <taxon>Asterales</taxon>
        <taxon>Asteraceae</taxon>
        <taxon>Carduoideae</taxon>
        <taxon>Cardueae</taxon>
        <taxon>Carduinae</taxon>
        <taxon>Cynara</taxon>
    </lineage>
</organism>
<dbReference type="InterPro" id="IPR001810">
    <property type="entry name" value="F-box_dom"/>
</dbReference>
<evidence type="ECO:0000313" key="2">
    <source>
        <dbReference type="EMBL" id="KVI01686.1"/>
    </source>
</evidence>
<feature type="domain" description="F-box" evidence="1">
    <location>
        <begin position="32"/>
        <end position="79"/>
    </location>
</feature>
<dbReference type="Gene3D" id="1.20.1280.50">
    <property type="match status" value="1"/>
</dbReference>
<evidence type="ECO:0000313" key="3">
    <source>
        <dbReference type="Proteomes" id="UP000243975"/>
    </source>
</evidence>
<dbReference type="InterPro" id="IPR036047">
    <property type="entry name" value="F-box-like_dom_sf"/>
</dbReference>